<dbReference type="EMBL" id="CAAALY010275251">
    <property type="protein sequence ID" value="VEL42578.1"/>
    <property type="molecule type" value="Genomic_DNA"/>
</dbReference>
<evidence type="ECO:0000313" key="2">
    <source>
        <dbReference type="EMBL" id="VEL42578.1"/>
    </source>
</evidence>
<keyword evidence="3" id="KW-1185">Reference proteome</keyword>
<protein>
    <submittedName>
        <fullName evidence="2">Uncharacterized protein</fullName>
    </submittedName>
</protein>
<name>A0A3S5B0U0_9PLAT</name>
<gene>
    <name evidence="2" type="ORF">PXEA_LOCUS36018</name>
</gene>
<feature type="compositionally biased region" description="Low complexity" evidence="1">
    <location>
        <begin position="324"/>
        <end position="338"/>
    </location>
</feature>
<organism evidence="2 3">
    <name type="scientific">Protopolystoma xenopodis</name>
    <dbReference type="NCBI Taxonomy" id="117903"/>
    <lineage>
        <taxon>Eukaryota</taxon>
        <taxon>Metazoa</taxon>
        <taxon>Spiralia</taxon>
        <taxon>Lophotrochozoa</taxon>
        <taxon>Platyhelminthes</taxon>
        <taxon>Monogenea</taxon>
        <taxon>Polyopisthocotylea</taxon>
        <taxon>Polystomatidea</taxon>
        <taxon>Polystomatidae</taxon>
        <taxon>Protopolystoma</taxon>
    </lineage>
</organism>
<comment type="caution">
    <text evidence="2">The sequence shown here is derived from an EMBL/GenBank/DDBJ whole genome shotgun (WGS) entry which is preliminary data.</text>
</comment>
<feature type="region of interest" description="Disordered" evidence="1">
    <location>
        <begin position="87"/>
        <end position="108"/>
    </location>
</feature>
<dbReference type="Proteomes" id="UP000784294">
    <property type="component" value="Unassembled WGS sequence"/>
</dbReference>
<evidence type="ECO:0000313" key="3">
    <source>
        <dbReference type="Proteomes" id="UP000784294"/>
    </source>
</evidence>
<feature type="region of interest" description="Disordered" evidence="1">
    <location>
        <begin position="295"/>
        <end position="338"/>
    </location>
</feature>
<proteinExistence type="predicted"/>
<sequence>MEDLLLGIWPTDDRPPTPSRPVPVCQVSVSEASRLPARTVDYSTSTTGALGLRLCDLRPSIAGGGYESSGSGTSYIALSDSAVLGPPHSGNQASSISSPDSLSSFPCQPASVLVDDEQAAEMGEKTESPDGLGYSVKVESSQNAIGPCEASGQLEESLKWSLSASAAAEKSGGVTATYSTVDRAAGLPHSTGLQRHDDRSAESDRRQLNVAADWADSAQATEWKSFVMSQIAEAELEGEGNTEAEYELSSVEALSATTSTSSSFNLVVTMIPCSCDGRKLNTFYRNRKRLPRKQCQHECSSKANRQMVKRNPSSSSGGIDLRISSTNTSSRNGSNLNN</sequence>
<dbReference type="AlphaFoldDB" id="A0A3S5B0U0"/>
<reference evidence="2" key="1">
    <citation type="submission" date="2018-11" db="EMBL/GenBank/DDBJ databases">
        <authorList>
            <consortium name="Pathogen Informatics"/>
        </authorList>
    </citation>
    <scope>NUCLEOTIDE SEQUENCE</scope>
</reference>
<evidence type="ECO:0000256" key="1">
    <source>
        <dbReference type="SAM" id="MobiDB-lite"/>
    </source>
</evidence>
<feature type="compositionally biased region" description="Low complexity" evidence="1">
    <location>
        <begin position="94"/>
        <end position="104"/>
    </location>
</feature>
<accession>A0A3S5B0U0</accession>